<dbReference type="AlphaFoldDB" id="A0A5R9G6H1"/>
<evidence type="ECO:0000313" key="3">
    <source>
        <dbReference type="Proteomes" id="UP000309676"/>
    </source>
</evidence>
<dbReference type="Proteomes" id="UP000309676">
    <property type="component" value="Unassembled WGS sequence"/>
</dbReference>
<feature type="transmembrane region" description="Helical" evidence="1">
    <location>
        <begin position="25"/>
        <end position="47"/>
    </location>
</feature>
<gene>
    <name evidence="2" type="ORF">FE782_14690</name>
</gene>
<keyword evidence="1" id="KW-0472">Membrane</keyword>
<dbReference type="InterPro" id="IPR010390">
    <property type="entry name" value="ABC-2_transporter-like"/>
</dbReference>
<keyword evidence="3" id="KW-1185">Reference proteome</keyword>
<reference evidence="2 3" key="1">
    <citation type="submission" date="2019-05" db="EMBL/GenBank/DDBJ databases">
        <authorList>
            <person name="Narsing Rao M.P."/>
            <person name="Li W.J."/>
        </authorList>
    </citation>
    <scope>NUCLEOTIDE SEQUENCE [LARGE SCALE GENOMIC DNA]</scope>
    <source>
        <strain evidence="2 3">SYSU_K30003</strain>
    </source>
</reference>
<feature type="transmembrane region" description="Helical" evidence="1">
    <location>
        <begin position="62"/>
        <end position="84"/>
    </location>
</feature>
<feature type="transmembrane region" description="Helical" evidence="1">
    <location>
        <begin position="200"/>
        <end position="222"/>
    </location>
</feature>
<accession>A0A5R9G6H1</accession>
<dbReference type="RefSeq" id="WP_138194973.1">
    <property type="nucleotide sequence ID" value="NZ_VCIW01000009.1"/>
</dbReference>
<dbReference type="EMBL" id="VCIW01000009">
    <property type="protein sequence ID" value="TLS51361.1"/>
    <property type="molecule type" value="Genomic_DNA"/>
</dbReference>
<dbReference type="PANTHER" id="PTHR36833:SF1">
    <property type="entry name" value="INTEGRAL MEMBRANE TRANSPORT PROTEIN"/>
    <property type="match status" value="1"/>
</dbReference>
<evidence type="ECO:0000256" key="1">
    <source>
        <dbReference type="SAM" id="Phobius"/>
    </source>
</evidence>
<feature type="transmembrane region" description="Helical" evidence="1">
    <location>
        <begin position="118"/>
        <end position="139"/>
    </location>
</feature>
<keyword evidence="1" id="KW-1133">Transmembrane helix</keyword>
<feature type="transmembrane region" description="Helical" evidence="1">
    <location>
        <begin position="145"/>
        <end position="165"/>
    </location>
</feature>
<evidence type="ECO:0000313" key="2">
    <source>
        <dbReference type="EMBL" id="TLS51361.1"/>
    </source>
</evidence>
<name>A0A5R9G6H1_9BACL</name>
<comment type="caution">
    <text evidence="2">The sequence shown here is derived from an EMBL/GenBank/DDBJ whole genome shotgun (WGS) entry which is preliminary data.</text>
</comment>
<organism evidence="2 3">
    <name type="scientific">Paenibacillus antri</name>
    <dbReference type="NCBI Taxonomy" id="2582848"/>
    <lineage>
        <taxon>Bacteria</taxon>
        <taxon>Bacillati</taxon>
        <taxon>Bacillota</taxon>
        <taxon>Bacilli</taxon>
        <taxon>Bacillales</taxon>
        <taxon>Paenibacillaceae</taxon>
        <taxon>Paenibacillus</taxon>
    </lineage>
</organism>
<proteinExistence type="predicted"/>
<feature type="transmembrane region" description="Helical" evidence="1">
    <location>
        <begin position="228"/>
        <end position="249"/>
    </location>
</feature>
<sequence length="261" mass="29783">MFTAGIFWDYLKTYLKTRMQYRSDFWVEVFSDLLFLAMNLIFIVVIFEHTQLLDGWTREQIIFVYGYFMVPYGIFSAFFGLWGFTERYIVKGELDRVLTRPVHNLAQLMLENLDPPGLLSSIIGVAIMAYAWPALGVSLDWYDPLVFLLLVAGSVMVYGGIYIALTAVSFYSDSPTGILPLMYNIQSYGRYPITIYNKMLQLVLTWALPFAFVGFYPAAFFLEADDLLGYAWLTPVVGAVFLGFGLFVWNTGIKRYRGAGS</sequence>
<keyword evidence="1" id="KW-0812">Transmembrane</keyword>
<protein>
    <submittedName>
        <fullName evidence="2">ABC transporter permease</fullName>
    </submittedName>
</protein>
<dbReference type="Pfam" id="PF06182">
    <property type="entry name" value="ABC2_membrane_6"/>
    <property type="match status" value="1"/>
</dbReference>
<dbReference type="OrthoDB" id="9800610at2"/>
<dbReference type="PANTHER" id="PTHR36833">
    <property type="entry name" value="SLR0610 PROTEIN-RELATED"/>
    <property type="match status" value="1"/>
</dbReference>